<dbReference type="Gene3D" id="2.60.200.20">
    <property type="match status" value="1"/>
</dbReference>
<dbReference type="Pfam" id="PF00069">
    <property type="entry name" value="Pkinase"/>
    <property type="match status" value="1"/>
</dbReference>
<comment type="similarity">
    <text evidence="1">Belongs to the protein kinase superfamily. CAMK Ser/Thr protein kinase family. CHEK2 subfamily.</text>
</comment>
<evidence type="ECO:0000259" key="6">
    <source>
        <dbReference type="PROSITE" id="PS50006"/>
    </source>
</evidence>
<dbReference type="AlphaFoldDB" id="A0A1Y2CUS7"/>
<dbReference type="PROSITE" id="PS00108">
    <property type="entry name" value="PROTEIN_KINASE_ST"/>
    <property type="match status" value="1"/>
</dbReference>
<evidence type="ECO:0000256" key="4">
    <source>
        <dbReference type="PROSITE-ProRule" id="PRU10141"/>
    </source>
</evidence>
<feature type="binding site" evidence="4">
    <location>
        <position position="165"/>
    </location>
    <ligand>
        <name>ATP</name>
        <dbReference type="ChEBI" id="CHEBI:30616"/>
    </ligand>
</feature>
<proteinExistence type="inferred from homology"/>
<keyword evidence="3 4" id="KW-0067">ATP-binding</keyword>
<dbReference type="InterPro" id="IPR017441">
    <property type="entry name" value="Protein_kinase_ATP_BS"/>
</dbReference>
<feature type="domain" description="Protein kinase" evidence="7">
    <location>
        <begin position="136"/>
        <end position="400"/>
    </location>
</feature>
<organism evidence="8 9">
    <name type="scientific">Rhizoclosmatium globosum</name>
    <dbReference type="NCBI Taxonomy" id="329046"/>
    <lineage>
        <taxon>Eukaryota</taxon>
        <taxon>Fungi</taxon>
        <taxon>Fungi incertae sedis</taxon>
        <taxon>Chytridiomycota</taxon>
        <taxon>Chytridiomycota incertae sedis</taxon>
        <taxon>Chytridiomycetes</taxon>
        <taxon>Chytridiales</taxon>
        <taxon>Chytriomycetaceae</taxon>
        <taxon>Rhizoclosmatium</taxon>
    </lineage>
</organism>
<gene>
    <name evidence="8" type="ORF">BCR33DRAFT_713636</name>
</gene>
<name>A0A1Y2CUS7_9FUNG</name>
<feature type="domain" description="FHA" evidence="6">
    <location>
        <begin position="34"/>
        <end position="91"/>
    </location>
</feature>
<comment type="caution">
    <text evidence="8">The sequence shown here is derived from an EMBL/GenBank/DDBJ whole genome shotgun (WGS) entry which is preliminary data.</text>
</comment>
<dbReference type="InterPro" id="IPR000253">
    <property type="entry name" value="FHA_dom"/>
</dbReference>
<sequence length="504" mass="56268">MTGTPSGNTEWGTLDPFERSKLQAASLGYAKTGYVIGRHDECDIVVLVPQLSKRHCIVFQEVSETEDGNNIATVFIEDLSSNGTFVNNKRLEKGKRRKLFHGDTIKLVQTDKQDENYIWTFRLPKQLETTSFDEEFTMEQHLGSGNFATVKLARHKATSKPFACKILDKAMFAGNTKMMQNVEQEVSILTALNHPCIIQIKQVFNLPSTINIVMELATGGELFDRIISKSKFSEHETRILMKQLFHALDYLHSRGIVHRDLKPENILLVGKEEDDLRIKISDFGLAKLVPEQRYLKTLCGTPNYVAPEVLGAKGGRAYGSAVDMWSCGVILYICLVGQPPFSDDLAPPSMMDQIKQCKYTFPSPWWDDVSAEAKDLIKKLIVLNPASRLSAAEALKHPFMQGVDVENPAVSQLPVSPERFVVNDTGFLNAAVVAQSLAQEVTTPKKARRLFTAGGDVTPKQKGREADDLDVTPVSKRRRVGKKELETVNEEKEVESDGSPSKRK</sequence>
<dbReference type="FunFam" id="3.30.200.20:FF:000042">
    <property type="entry name" value="Aurora kinase A"/>
    <property type="match status" value="1"/>
</dbReference>
<dbReference type="GO" id="GO:0004672">
    <property type="term" value="F:protein kinase activity"/>
    <property type="evidence" value="ECO:0007669"/>
    <property type="project" value="InterPro"/>
</dbReference>
<dbReference type="SUPFAM" id="SSF56112">
    <property type="entry name" value="Protein kinase-like (PK-like)"/>
    <property type="match status" value="1"/>
</dbReference>
<evidence type="ECO:0000313" key="8">
    <source>
        <dbReference type="EMBL" id="ORY50065.1"/>
    </source>
</evidence>
<feature type="region of interest" description="Disordered" evidence="5">
    <location>
        <begin position="452"/>
        <end position="504"/>
    </location>
</feature>
<evidence type="ECO:0000259" key="7">
    <source>
        <dbReference type="PROSITE" id="PS50011"/>
    </source>
</evidence>
<evidence type="ECO:0000313" key="9">
    <source>
        <dbReference type="Proteomes" id="UP000193642"/>
    </source>
</evidence>
<protein>
    <submittedName>
        <fullName evidence="8">Pkinase-domain-containing protein</fullName>
    </submittedName>
</protein>
<evidence type="ECO:0000256" key="2">
    <source>
        <dbReference type="ARBA" id="ARBA00022741"/>
    </source>
</evidence>
<evidence type="ECO:0000256" key="5">
    <source>
        <dbReference type="SAM" id="MobiDB-lite"/>
    </source>
</evidence>
<dbReference type="PROSITE" id="PS00107">
    <property type="entry name" value="PROTEIN_KINASE_ATP"/>
    <property type="match status" value="1"/>
</dbReference>
<dbReference type="Proteomes" id="UP000193642">
    <property type="component" value="Unassembled WGS sequence"/>
</dbReference>
<accession>A0A1Y2CUS7</accession>
<dbReference type="InterPro" id="IPR008984">
    <property type="entry name" value="SMAD_FHA_dom_sf"/>
</dbReference>
<evidence type="ECO:0000256" key="1">
    <source>
        <dbReference type="ARBA" id="ARBA00005575"/>
    </source>
</evidence>
<keyword evidence="2 4" id="KW-0547">Nucleotide-binding</keyword>
<dbReference type="Pfam" id="PF00498">
    <property type="entry name" value="FHA"/>
    <property type="match status" value="1"/>
</dbReference>
<dbReference type="InterPro" id="IPR008271">
    <property type="entry name" value="Ser/Thr_kinase_AS"/>
</dbReference>
<dbReference type="STRING" id="329046.A0A1Y2CUS7"/>
<dbReference type="OrthoDB" id="407410at2759"/>
<keyword evidence="9" id="KW-1185">Reference proteome</keyword>
<dbReference type="EMBL" id="MCGO01000008">
    <property type="protein sequence ID" value="ORY50065.1"/>
    <property type="molecule type" value="Genomic_DNA"/>
</dbReference>
<dbReference type="InterPro" id="IPR011009">
    <property type="entry name" value="Kinase-like_dom_sf"/>
</dbReference>
<dbReference type="GO" id="GO:0005524">
    <property type="term" value="F:ATP binding"/>
    <property type="evidence" value="ECO:0007669"/>
    <property type="project" value="UniProtKB-UniRule"/>
</dbReference>
<dbReference type="SUPFAM" id="SSF49879">
    <property type="entry name" value="SMAD/FHA domain"/>
    <property type="match status" value="1"/>
</dbReference>
<dbReference type="FunFam" id="1.10.510.10:FF:000571">
    <property type="entry name" value="Maternal embryonic leucine zipper kinase"/>
    <property type="match status" value="1"/>
</dbReference>
<dbReference type="Gene3D" id="1.10.510.10">
    <property type="entry name" value="Transferase(Phosphotransferase) domain 1"/>
    <property type="match status" value="1"/>
</dbReference>
<dbReference type="SMART" id="SM00220">
    <property type="entry name" value="S_TKc"/>
    <property type="match status" value="1"/>
</dbReference>
<dbReference type="InterPro" id="IPR000719">
    <property type="entry name" value="Prot_kinase_dom"/>
</dbReference>
<keyword evidence="8" id="KW-0418">Kinase</keyword>
<dbReference type="CDD" id="cd05117">
    <property type="entry name" value="STKc_CAMK"/>
    <property type="match status" value="1"/>
</dbReference>
<dbReference type="PROSITE" id="PS50011">
    <property type="entry name" value="PROTEIN_KINASE_DOM"/>
    <property type="match status" value="1"/>
</dbReference>
<dbReference type="PROSITE" id="PS50006">
    <property type="entry name" value="FHA_DOMAIN"/>
    <property type="match status" value="1"/>
</dbReference>
<dbReference type="SMART" id="SM00240">
    <property type="entry name" value="FHA"/>
    <property type="match status" value="1"/>
</dbReference>
<dbReference type="Gene3D" id="3.30.200.20">
    <property type="entry name" value="Phosphorylase Kinase, domain 1"/>
    <property type="match status" value="1"/>
</dbReference>
<keyword evidence="8" id="KW-0808">Transferase</keyword>
<reference evidence="8 9" key="1">
    <citation type="submission" date="2016-07" db="EMBL/GenBank/DDBJ databases">
        <title>Pervasive Adenine N6-methylation of Active Genes in Fungi.</title>
        <authorList>
            <consortium name="DOE Joint Genome Institute"/>
            <person name="Mondo S.J."/>
            <person name="Dannebaum R.O."/>
            <person name="Kuo R.C."/>
            <person name="Labutti K."/>
            <person name="Haridas S."/>
            <person name="Kuo A."/>
            <person name="Salamov A."/>
            <person name="Ahrendt S.R."/>
            <person name="Lipzen A."/>
            <person name="Sullivan W."/>
            <person name="Andreopoulos W.B."/>
            <person name="Clum A."/>
            <person name="Lindquist E."/>
            <person name="Daum C."/>
            <person name="Ramamoorthy G.K."/>
            <person name="Gryganskyi A."/>
            <person name="Culley D."/>
            <person name="Magnuson J.K."/>
            <person name="James T.Y."/>
            <person name="O'Malley M.A."/>
            <person name="Stajich J.E."/>
            <person name="Spatafora J.W."/>
            <person name="Visel A."/>
            <person name="Grigoriev I.V."/>
        </authorList>
    </citation>
    <scope>NUCLEOTIDE SEQUENCE [LARGE SCALE GENOMIC DNA]</scope>
    <source>
        <strain evidence="8 9">JEL800</strain>
    </source>
</reference>
<feature type="compositionally biased region" description="Basic and acidic residues" evidence="5">
    <location>
        <begin position="482"/>
        <end position="491"/>
    </location>
</feature>
<dbReference type="PANTHER" id="PTHR24347">
    <property type="entry name" value="SERINE/THREONINE-PROTEIN KINASE"/>
    <property type="match status" value="1"/>
</dbReference>
<evidence type="ECO:0000256" key="3">
    <source>
        <dbReference type="ARBA" id="ARBA00022840"/>
    </source>
</evidence>